<dbReference type="Proteomes" id="UP000598146">
    <property type="component" value="Unassembled WGS sequence"/>
</dbReference>
<gene>
    <name evidence="1" type="ORF">I4J89_23030</name>
</gene>
<name>A0A931FZ33_9ACTN</name>
<reference evidence="1" key="1">
    <citation type="submission" date="2020-11" db="EMBL/GenBank/DDBJ databases">
        <title>Isolation and identification of active actinomycetes.</title>
        <authorList>
            <person name="Sun X."/>
        </authorList>
    </citation>
    <scope>NUCLEOTIDE SEQUENCE</scope>
    <source>
        <strain evidence="1">NEAU-A11</strain>
    </source>
</reference>
<organism evidence="1 2">
    <name type="scientific">Actinoplanes aureus</name>
    <dbReference type="NCBI Taxonomy" id="2792083"/>
    <lineage>
        <taxon>Bacteria</taxon>
        <taxon>Bacillati</taxon>
        <taxon>Actinomycetota</taxon>
        <taxon>Actinomycetes</taxon>
        <taxon>Micromonosporales</taxon>
        <taxon>Micromonosporaceae</taxon>
        <taxon>Actinoplanes</taxon>
    </lineage>
</organism>
<dbReference type="InterPro" id="IPR009409">
    <property type="entry name" value="DUF1059"/>
</dbReference>
<protein>
    <submittedName>
        <fullName evidence="1">DUF1059 domain-containing protein</fullName>
    </submittedName>
</protein>
<comment type="caution">
    <text evidence="1">The sequence shown here is derived from an EMBL/GenBank/DDBJ whole genome shotgun (WGS) entry which is preliminary data.</text>
</comment>
<dbReference type="RefSeq" id="WP_196416119.1">
    <property type="nucleotide sequence ID" value="NZ_JADQTO010000011.1"/>
</dbReference>
<accession>A0A931FZ33</accession>
<evidence type="ECO:0000313" key="2">
    <source>
        <dbReference type="Proteomes" id="UP000598146"/>
    </source>
</evidence>
<sequence>MTRQVRCECGFTARAESDDAVIALVLTHIEIDHPTMVGTETAEDIRGWIELLPD</sequence>
<proteinExistence type="predicted"/>
<keyword evidence="2" id="KW-1185">Reference proteome</keyword>
<evidence type="ECO:0000313" key="1">
    <source>
        <dbReference type="EMBL" id="MBG0564327.1"/>
    </source>
</evidence>
<dbReference type="EMBL" id="JADQTO010000011">
    <property type="protein sequence ID" value="MBG0564327.1"/>
    <property type="molecule type" value="Genomic_DNA"/>
</dbReference>
<dbReference type="Pfam" id="PF06348">
    <property type="entry name" value="DUF1059"/>
    <property type="match status" value="1"/>
</dbReference>
<dbReference type="AlphaFoldDB" id="A0A931FZ33"/>